<dbReference type="Gene3D" id="3.40.50.10470">
    <property type="entry name" value="Translation initiation factor eif-2b, domain 2"/>
    <property type="match status" value="2"/>
</dbReference>
<evidence type="ECO:0000256" key="4">
    <source>
        <dbReference type="RuleBase" id="RU003814"/>
    </source>
</evidence>
<gene>
    <name evidence="6" type="ORF">E3N88_14653</name>
</gene>
<dbReference type="AlphaFoldDB" id="A0A5N6P404"/>
<evidence type="ECO:0000313" key="6">
    <source>
        <dbReference type="EMBL" id="KAD5803293.1"/>
    </source>
</evidence>
<evidence type="ECO:0000256" key="2">
    <source>
        <dbReference type="ARBA" id="ARBA00044147"/>
    </source>
</evidence>
<keyword evidence="7" id="KW-1185">Reference proteome</keyword>
<protein>
    <recommendedName>
        <fullName evidence="2">Translation initiation factor eIF2B subunit delta</fullName>
    </recommendedName>
    <alternativeName>
        <fullName evidence="3">eIF2B GDP-GTP exchange factor subunit delta</fullName>
    </alternativeName>
</protein>
<comment type="similarity">
    <text evidence="1 4">Belongs to the eIF-2B alpha/beta/delta subunits family.</text>
</comment>
<dbReference type="InterPro" id="IPR000649">
    <property type="entry name" value="IF-2B-related"/>
</dbReference>
<dbReference type="InterPro" id="IPR042529">
    <property type="entry name" value="IF_2B-like_C"/>
</dbReference>
<dbReference type="PANTHER" id="PTHR10233:SF19">
    <property type="entry name" value="NAGB_RPIA TRANSFERASE"/>
    <property type="match status" value="1"/>
</dbReference>
<organism evidence="6 7">
    <name type="scientific">Mikania micrantha</name>
    <name type="common">bitter vine</name>
    <dbReference type="NCBI Taxonomy" id="192012"/>
    <lineage>
        <taxon>Eukaryota</taxon>
        <taxon>Viridiplantae</taxon>
        <taxon>Streptophyta</taxon>
        <taxon>Embryophyta</taxon>
        <taxon>Tracheophyta</taxon>
        <taxon>Spermatophyta</taxon>
        <taxon>Magnoliopsida</taxon>
        <taxon>eudicotyledons</taxon>
        <taxon>Gunneridae</taxon>
        <taxon>Pentapetalae</taxon>
        <taxon>asterids</taxon>
        <taxon>campanulids</taxon>
        <taxon>Asterales</taxon>
        <taxon>Asteraceae</taxon>
        <taxon>Asteroideae</taxon>
        <taxon>Heliantheae alliance</taxon>
        <taxon>Eupatorieae</taxon>
        <taxon>Mikania</taxon>
    </lineage>
</organism>
<evidence type="ECO:0000256" key="3">
    <source>
        <dbReference type="ARBA" id="ARBA00044356"/>
    </source>
</evidence>
<sequence>MHVTSITPLLIRSPVATNHHDERPEGWLLPPERTQSAGSSATRSAIVGPTASQLQADMSDSFSASATRSSSSRIVLDTWLLVAFAYWMKRDSFGALITSDLRATGGHDLAQSIEASNDGNDKKKNLQFDDETRVENVNKRSVAKQTEARNGVDLFRHLPQERRTQLSDLGSLFFRIDDVHPAVYKVGLHLAAGDINTCCIPMLQAFQKVIEDHSTQPDGILTMDLTAKIITSFLQKQIVIHAVTKICDGDVILTYGSSSLIEMIMLHAHELKRQFRVVIVDSRPNLEAQRLLRAASVLSNGTVYSTVGTACIAMVAHAYRLPVLVCCESYKFQERAQLDSICFNELGDPDVISKVPGRKKSCLDDWAKKKNLQLLNLVYDVTPADYVSTIVTEYGMETFMPPIFLSHVAAESSSLLPLAPRDHRFGEVTVDG</sequence>
<feature type="compositionally biased region" description="Polar residues" evidence="5">
    <location>
        <begin position="33"/>
        <end position="43"/>
    </location>
</feature>
<dbReference type="Proteomes" id="UP000326396">
    <property type="component" value="Linkage Group LG15"/>
</dbReference>
<dbReference type="PANTHER" id="PTHR10233">
    <property type="entry name" value="TRANSLATION INITIATION FACTOR EIF-2B"/>
    <property type="match status" value="1"/>
</dbReference>
<evidence type="ECO:0000313" key="7">
    <source>
        <dbReference type="Proteomes" id="UP000326396"/>
    </source>
</evidence>
<dbReference type="InterPro" id="IPR037171">
    <property type="entry name" value="NagB/RpiA_transferase-like"/>
</dbReference>
<dbReference type="SUPFAM" id="SSF100950">
    <property type="entry name" value="NagB/RpiA/CoA transferase-like"/>
    <property type="match status" value="1"/>
</dbReference>
<proteinExistence type="inferred from homology"/>
<evidence type="ECO:0000256" key="1">
    <source>
        <dbReference type="ARBA" id="ARBA00007251"/>
    </source>
</evidence>
<dbReference type="OrthoDB" id="10254737at2759"/>
<feature type="region of interest" description="Disordered" evidence="5">
    <location>
        <begin position="20"/>
        <end position="44"/>
    </location>
</feature>
<evidence type="ECO:0000256" key="5">
    <source>
        <dbReference type="SAM" id="MobiDB-lite"/>
    </source>
</evidence>
<dbReference type="EMBL" id="SZYD01000007">
    <property type="protein sequence ID" value="KAD5803293.1"/>
    <property type="molecule type" value="Genomic_DNA"/>
</dbReference>
<reference evidence="6 7" key="1">
    <citation type="submission" date="2019-05" db="EMBL/GenBank/DDBJ databases">
        <title>Mikania micrantha, genome provides insights into the molecular mechanism of rapid growth.</title>
        <authorList>
            <person name="Liu B."/>
        </authorList>
    </citation>
    <scope>NUCLEOTIDE SEQUENCE [LARGE SCALE GENOMIC DNA]</scope>
    <source>
        <strain evidence="6">NLD-2019</strain>
        <tissue evidence="6">Leaf</tissue>
    </source>
</reference>
<name>A0A5N6P404_9ASTR</name>
<dbReference type="Pfam" id="PF01008">
    <property type="entry name" value="IF-2B"/>
    <property type="match status" value="2"/>
</dbReference>
<comment type="caution">
    <text evidence="6">The sequence shown here is derived from an EMBL/GenBank/DDBJ whole genome shotgun (WGS) entry which is preliminary data.</text>
</comment>
<accession>A0A5N6P404</accession>